<evidence type="ECO:0000256" key="1">
    <source>
        <dbReference type="SAM" id="MobiDB-lite"/>
    </source>
</evidence>
<keyword evidence="3" id="KW-1185">Reference proteome</keyword>
<accession>A0A392P8K6</accession>
<dbReference type="EMBL" id="LXQA010067686">
    <property type="protein sequence ID" value="MCI08077.1"/>
    <property type="molecule type" value="Genomic_DNA"/>
</dbReference>
<protein>
    <submittedName>
        <fullName evidence="2">Autophagy-related protein 9-like</fullName>
    </submittedName>
</protein>
<evidence type="ECO:0000313" key="3">
    <source>
        <dbReference type="Proteomes" id="UP000265520"/>
    </source>
</evidence>
<proteinExistence type="predicted"/>
<dbReference type="AlphaFoldDB" id="A0A392P8K6"/>
<evidence type="ECO:0000313" key="2">
    <source>
        <dbReference type="EMBL" id="MCI08077.1"/>
    </source>
</evidence>
<name>A0A392P8K6_9FABA</name>
<sequence length="79" mass="9123">MEKSLLRYDLGKLVVVIRHINDIVHSLRLFQQISQGKQFLLNLRTFKEKKLSVHGNRHGSSPPRMWRGSPNMAGNGDRN</sequence>
<dbReference type="Proteomes" id="UP000265520">
    <property type="component" value="Unassembled WGS sequence"/>
</dbReference>
<reference evidence="2 3" key="1">
    <citation type="journal article" date="2018" name="Front. Plant Sci.">
        <title>Red Clover (Trifolium pratense) and Zigzag Clover (T. medium) - A Picture of Genomic Similarities and Differences.</title>
        <authorList>
            <person name="Dluhosova J."/>
            <person name="Istvanek J."/>
            <person name="Nedelnik J."/>
            <person name="Repkova J."/>
        </authorList>
    </citation>
    <scope>NUCLEOTIDE SEQUENCE [LARGE SCALE GENOMIC DNA]</scope>
    <source>
        <strain evidence="3">cv. 10/8</strain>
        <tissue evidence="2">Leaf</tissue>
    </source>
</reference>
<feature type="non-terminal residue" evidence="2">
    <location>
        <position position="79"/>
    </location>
</feature>
<comment type="caution">
    <text evidence="2">The sequence shown here is derived from an EMBL/GenBank/DDBJ whole genome shotgun (WGS) entry which is preliminary data.</text>
</comment>
<organism evidence="2 3">
    <name type="scientific">Trifolium medium</name>
    <dbReference type="NCBI Taxonomy" id="97028"/>
    <lineage>
        <taxon>Eukaryota</taxon>
        <taxon>Viridiplantae</taxon>
        <taxon>Streptophyta</taxon>
        <taxon>Embryophyta</taxon>
        <taxon>Tracheophyta</taxon>
        <taxon>Spermatophyta</taxon>
        <taxon>Magnoliopsida</taxon>
        <taxon>eudicotyledons</taxon>
        <taxon>Gunneridae</taxon>
        <taxon>Pentapetalae</taxon>
        <taxon>rosids</taxon>
        <taxon>fabids</taxon>
        <taxon>Fabales</taxon>
        <taxon>Fabaceae</taxon>
        <taxon>Papilionoideae</taxon>
        <taxon>50 kb inversion clade</taxon>
        <taxon>NPAAA clade</taxon>
        <taxon>Hologalegina</taxon>
        <taxon>IRL clade</taxon>
        <taxon>Trifolieae</taxon>
        <taxon>Trifolium</taxon>
    </lineage>
</organism>
<feature type="region of interest" description="Disordered" evidence="1">
    <location>
        <begin position="52"/>
        <end position="79"/>
    </location>
</feature>